<feature type="region of interest" description="Disordered" evidence="11">
    <location>
        <begin position="312"/>
        <end position="332"/>
    </location>
</feature>
<name>A0A423WU20_9PEZI</name>
<dbReference type="STRING" id="356882.A0A423WU20"/>
<keyword evidence="6 12" id="KW-0812">Transmembrane</keyword>
<evidence type="ECO:0000256" key="5">
    <source>
        <dbReference type="ARBA" id="ARBA00017467"/>
    </source>
</evidence>
<feature type="transmembrane region" description="Helical" evidence="12">
    <location>
        <begin position="56"/>
        <end position="84"/>
    </location>
</feature>
<dbReference type="Proteomes" id="UP000283895">
    <property type="component" value="Unassembled WGS sequence"/>
</dbReference>
<protein>
    <recommendedName>
        <fullName evidence="5">UDP-N-acetylglucosamine transferase subunit ALG14</fullName>
    </recommendedName>
    <alternativeName>
        <fullName evidence="10">Asparagine-linked glycosylation protein 14</fullName>
    </alternativeName>
</protein>
<sequence length="332" mass="36283">MAPPMLPVNKSGIGEKEEPGQAVTPNDHKPGLNEPHLVDVSKTGILYGLCIASATLLLAVALCLYSLGIATTLSALTTLGLLVVTRHFSILRRRKPVDVEAGTQKPGPDLSHLPAVSYLYVMGSGGHSTEMFSLIQLSFGVNHNQHRRYIIARGDEHSQNRKEDVESAFQESCPDGSAGTHDAFIVTRARGVGQSYFTSVYSSLECARDILDALTTVPAQRIGQPNAAGFKFPHVIVTNGPGTGFVVGLMAHILKMLYLVPQDRLKIIFVETWARTHSLGVTGKLFYWTGITDLFVVQSTLLSKVTGKPNIGNLNRRMNKARQQQQRDKRKK</sequence>
<dbReference type="Pfam" id="PF08660">
    <property type="entry name" value="Alg14"/>
    <property type="match status" value="1"/>
</dbReference>
<dbReference type="GO" id="GO:0043541">
    <property type="term" value="C:UDP-N-acetylglucosamine transferase complex"/>
    <property type="evidence" value="ECO:0007669"/>
    <property type="project" value="TreeGrafter"/>
</dbReference>
<evidence type="ECO:0000256" key="2">
    <source>
        <dbReference type="ARBA" id="ARBA00004590"/>
    </source>
</evidence>
<comment type="subunit">
    <text evidence="4">Heterodimer with ALG13 to form a functional enzyme.</text>
</comment>
<dbReference type="GO" id="GO:0031965">
    <property type="term" value="C:nuclear membrane"/>
    <property type="evidence" value="ECO:0007669"/>
    <property type="project" value="UniProtKB-SubCell"/>
</dbReference>
<gene>
    <name evidence="13" type="ORF">VMCG_03967</name>
</gene>
<evidence type="ECO:0000256" key="12">
    <source>
        <dbReference type="SAM" id="Phobius"/>
    </source>
</evidence>
<evidence type="ECO:0000256" key="4">
    <source>
        <dbReference type="ARBA" id="ARBA00011335"/>
    </source>
</evidence>
<evidence type="ECO:0000256" key="6">
    <source>
        <dbReference type="ARBA" id="ARBA00022692"/>
    </source>
</evidence>
<dbReference type="InterPro" id="IPR013969">
    <property type="entry name" value="Oligosacch_biosynth_Alg14"/>
</dbReference>
<dbReference type="OrthoDB" id="17098at2759"/>
<accession>A0A423WU20</accession>
<evidence type="ECO:0000256" key="10">
    <source>
        <dbReference type="ARBA" id="ARBA00032062"/>
    </source>
</evidence>
<evidence type="ECO:0000256" key="8">
    <source>
        <dbReference type="ARBA" id="ARBA00022989"/>
    </source>
</evidence>
<keyword evidence="9 12" id="KW-0472">Membrane</keyword>
<evidence type="ECO:0000256" key="7">
    <source>
        <dbReference type="ARBA" id="ARBA00022824"/>
    </source>
</evidence>
<evidence type="ECO:0000256" key="1">
    <source>
        <dbReference type="ARBA" id="ARBA00004389"/>
    </source>
</evidence>
<dbReference type="PANTHER" id="PTHR12154">
    <property type="entry name" value="GLYCOSYL TRANSFERASE-RELATED"/>
    <property type="match status" value="1"/>
</dbReference>
<dbReference type="GO" id="GO:0006488">
    <property type="term" value="P:dolichol-linked oligosaccharide biosynthetic process"/>
    <property type="evidence" value="ECO:0007669"/>
    <property type="project" value="InterPro"/>
</dbReference>
<reference evidence="13 14" key="1">
    <citation type="submission" date="2015-09" db="EMBL/GenBank/DDBJ databases">
        <title>Host preference determinants of Valsa canker pathogens revealed by comparative genomics.</title>
        <authorList>
            <person name="Yin Z."/>
            <person name="Huang L."/>
        </authorList>
    </citation>
    <scope>NUCLEOTIDE SEQUENCE [LARGE SCALE GENOMIC DNA]</scope>
    <source>
        <strain evidence="13 14">03-1</strain>
    </source>
</reference>
<proteinExistence type="inferred from homology"/>
<evidence type="ECO:0000256" key="9">
    <source>
        <dbReference type="ARBA" id="ARBA00023136"/>
    </source>
</evidence>
<keyword evidence="7" id="KW-0256">Endoplasmic reticulum</keyword>
<organism evidence="13 14">
    <name type="scientific">Cytospora schulzeri</name>
    <dbReference type="NCBI Taxonomy" id="448051"/>
    <lineage>
        <taxon>Eukaryota</taxon>
        <taxon>Fungi</taxon>
        <taxon>Dikarya</taxon>
        <taxon>Ascomycota</taxon>
        <taxon>Pezizomycotina</taxon>
        <taxon>Sordariomycetes</taxon>
        <taxon>Sordariomycetidae</taxon>
        <taxon>Diaporthales</taxon>
        <taxon>Cytosporaceae</taxon>
        <taxon>Cytospora</taxon>
    </lineage>
</organism>
<comment type="subcellular location">
    <subcellularLocation>
        <location evidence="1">Endoplasmic reticulum membrane</location>
        <topology evidence="1">Single-pass membrane protein</topology>
    </subcellularLocation>
    <subcellularLocation>
        <location evidence="2">Nucleus membrane</location>
        <topology evidence="2">Single-pass membrane protein</topology>
    </subcellularLocation>
</comment>
<keyword evidence="8 12" id="KW-1133">Transmembrane helix</keyword>
<comment type="similarity">
    <text evidence="3">Belongs to the ALG14 family.</text>
</comment>
<evidence type="ECO:0000313" key="13">
    <source>
        <dbReference type="EMBL" id="ROW06849.1"/>
    </source>
</evidence>
<evidence type="ECO:0000256" key="11">
    <source>
        <dbReference type="SAM" id="MobiDB-lite"/>
    </source>
</evidence>
<dbReference type="AlphaFoldDB" id="A0A423WU20"/>
<dbReference type="GO" id="GO:0004577">
    <property type="term" value="F:N-acetylglucosaminyldiphosphodolichol N-acetylglucosaminyltransferase activity"/>
    <property type="evidence" value="ECO:0007669"/>
    <property type="project" value="TreeGrafter"/>
</dbReference>
<comment type="caution">
    <text evidence="13">The sequence shown here is derived from an EMBL/GenBank/DDBJ whole genome shotgun (WGS) entry which is preliminary data.</text>
</comment>
<evidence type="ECO:0000313" key="14">
    <source>
        <dbReference type="Proteomes" id="UP000283895"/>
    </source>
</evidence>
<feature type="region of interest" description="Disordered" evidence="11">
    <location>
        <begin position="1"/>
        <end position="34"/>
    </location>
</feature>
<dbReference type="EMBL" id="LKEA01000009">
    <property type="protein sequence ID" value="ROW06849.1"/>
    <property type="molecule type" value="Genomic_DNA"/>
</dbReference>
<evidence type="ECO:0000256" key="3">
    <source>
        <dbReference type="ARBA" id="ARBA00009731"/>
    </source>
</evidence>
<keyword evidence="14" id="KW-1185">Reference proteome</keyword>
<dbReference type="PANTHER" id="PTHR12154:SF4">
    <property type="entry name" value="UDP-N-ACETYLGLUCOSAMINE TRANSFERASE SUBUNIT ALG14 HOMOLOG"/>
    <property type="match status" value="1"/>
</dbReference>